<proteinExistence type="predicted"/>
<organism evidence="2 3">
    <name type="scientific">Chitinophaga eiseniae</name>
    <dbReference type="NCBI Taxonomy" id="634771"/>
    <lineage>
        <taxon>Bacteria</taxon>
        <taxon>Pseudomonadati</taxon>
        <taxon>Bacteroidota</taxon>
        <taxon>Chitinophagia</taxon>
        <taxon>Chitinophagales</taxon>
        <taxon>Chitinophagaceae</taxon>
        <taxon>Chitinophaga</taxon>
    </lineage>
</organism>
<protein>
    <submittedName>
        <fullName evidence="2">LytTr DNA-binding domain-containing protein</fullName>
    </submittedName>
</protein>
<dbReference type="STRING" id="634771.SAMN04488128_10179"/>
<dbReference type="PROSITE" id="PS50930">
    <property type="entry name" value="HTH_LYTTR"/>
    <property type="match status" value="1"/>
</dbReference>
<dbReference type="SMART" id="SM00850">
    <property type="entry name" value="LytTR"/>
    <property type="match status" value="1"/>
</dbReference>
<gene>
    <name evidence="2" type="ORF">SAMN04488128_10179</name>
</gene>
<dbReference type="InterPro" id="IPR007492">
    <property type="entry name" value="LytTR_DNA-bd_dom"/>
</dbReference>
<sequence>MSRNYFMLRCGDQHEKIPYDELQFLEVMNDHILLHLRDKRLVTMETLDWIMSQLPTSAFLRVHQWYVVAYRHITHLADDHVMIGDVRIPVNAHALLPLAAAMAGNTPELKEELPDSR</sequence>
<dbReference type="GO" id="GO:0003677">
    <property type="term" value="F:DNA binding"/>
    <property type="evidence" value="ECO:0007669"/>
    <property type="project" value="UniProtKB-KW"/>
</dbReference>
<dbReference type="EMBL" id="FUWZ01000001">
    <property type="protein sequence ID" value="SJZ40539.1"/>
    <property type="molecule type" value="Genomic_DNA"/>
</dbReference>
<name>A0A1T4KDQ8_9BACT</name>
<dbReference type="OrthoDB" id="653109at2"/>
<dbReference type="Pfam" id="PF04397">
    <property type="entry name" value="LytTR"/>
    <property type="match status" value="1"/>
</dbReference>
<evidence type="ECO:0000313" key="2">
    <source>
        <dbReference type="EMBL" id="SJZ40539.1"/>
    </source>
</evidence>
<evidence type="ECO:0000259" key="1">
    <source>
        <dbReference type="PROSITE" id="PS50930"/>
    </source>
</evidence>
<dbReference type="Proteomes" id="UP000190367">
    <property type="component" value="Unassembled WGS sequence"/>
</dbReference>
<feature type="domain" description="HTH LytTR-type" evidence="1">
    <location>
        <begin position="6"/>
        <end position="79"/>
    </location>
</feature>
<evidence type="ECO:0000313" key="3">
    <source>
        <dbReference type="Proteomes" id="UP000190367"/>
    </source>
</evidence>
<reference evidence="3" key="1">
    <citation type="submission" date="2017-02" db="EMBL/GenBank/DDBJ databases">
        <authorList>
            <person name="Varghese N."/>
            <person name="Submissions S."/>
        </authorList>
    </citation>
    <scope>NUCLEOTIDE SEQUENCE [LARGE SCALE GENOMIC DNA]</scope>
    <source>
        <strain evidence="3">DSM 22224</strain>
    </source>
</reference>
<dbReference type="RefSeq" id="WP_078666813.1">
    <property type="nucleotide sequence ID" value="NZ_FUWZ01000001.1"/>
</dbReference>
<accession>A0A1T4KDQ8</accession>
<dbReference type="Gene3D" id="2.40.50.1020">
    <property type="entry name" value="LytTr DNA-binding domain"/>
    <property type="match status" value="1"/>
</dbReference>
<dbReference type="AlphaFoldDB" id="A0A1T4KDQ8"/>
<keyword evidence="2" id="KW-0238">DNA-binding</keyword>
<keyword evidence="3" id="KW-1185">Reference proteome</keyword>